<dbReference type="CDD" id="cd06530">
    <property type="entry name" value="S26_SPase_I"/>
    <property type="match status" value="1"/>
</dbReference>
<dbReference type="Proteomes" id="UP000774130">
    <property type="component" value="Unassembled WGS sequence"/>
</dbReference>
<accession>A0ABS6T951</accession>
<protein>
    <recommendedName>
        <fullName evidence="1">Signal peptidase I</fullName>
        <ecNumber evidence="1">3.4.21.89</ecNumber>
    </recommendedName>
</protein>
<dbReference type="NCBIfam" id="TIGR02228">
    <property type="entry name" value="sigpep_I_arch"/>
    <property type="match status" value="1"/>
</dbReference>
<keyword evidence="4" id="KW-1185">Reference proteome</keyword>
<keyword evidence="2" id="KW-1133">Transmembrane helix</keyword>
<dbReference type="EMBL" id="JAHUZB010000001">
    <property type="protein sequence ID" value="MBV7389423.1"/>
    <property type="molecule type" value="Genomic_DNA"/>
</dbReference>
<evidence type="ECO:0000256" key="1">
    <source>
        <dbReference type="NCBIfam" id="TIGR02228"/>
    </source>
</evidence>
<organism evidence="3 4">
    <name type="scientific">Enterococcus alishanensis</name>
    <dbReference type="NCBI Taxonomy" id="1303817"/>
    <lineage>
        <taxon>Bacteria</taxon>
        <taxon>Bacillati</taxon>
        <taxon>Bacillota</taxon>
        <taxon>Bacilli</taxon>
        <taxon>Lactobacillales</taxon>
        <taxon>Enterococcaceae</taxon>
        <taxon>Enterococcus</taxon>
    </lineage>
</organism>
<evidence type="ECO:0000313" key="3">
    <source>
        <dbReference type="EMBL" id="MBV7389423.1"/>
    </source>
</evidence>
<feature type="transmembrane region" description="Helical" evidence="2">
    <location>
        <begin position="150"/>
        <end position="174"/>
    </location>
</feature>
<evidence type="ECO:0000256" key="2">
    <source>
        <dbReference type="SAM" id="Phobius"/>
    </source>
</evidence>
<dbReference type="InterPro" id="IPR019533">
    <property type="entry name" value="Peptidase_S26"/>
</dbReference>
<proteinExistence type="predicted"/>
<comment type="caution">
    <text evidence="3">The sequence shown here is derived from an EMBL/GenBank/DDBJ whole genome shotgun (WGS) entry which is preliminary data.</text>
</comment>
<dbReference type="InterPro" id="IPR001733">
    <property type="entry name" value="Peptidase_S26B"/>
</dbReference>
<name>A0ABS6T951_9ENTE</name>
<dbReference type="GO" id="GO:0009003">
    <property type="term" value="F:signal peptidase activity"/>
    <property type="evidence" value="ECO:0007669"/>
    <property type="project" value="UniProtKB-EC"/>
</dbReference>
<dbReference type="RefSeq" id="WP_218324485.1">
    <property type="nucleotide sequence ID" value="NZ_JAHUZB010000001.1"/>
</dbReference>
<sequence>MESSVKKKFSISGLIGKILLVIMIPLLIMNCYLLYKSYANPDIPPQIFGKTPLIVQSGSMDDGQADSIKVGDLVIVDTKTDGQTFQVGDVITYEINNEYITHEVISIQEQDGEIAYQTQGRANNTPDQNLVTPEQVLGSSTITIPKLGDVLLFLQTPIGLVITVGIPILLFLAYDRIRSFMHKRKGGTSDEGTEEG</sequence>
<dbReference type="EC" id="3.4.21.89" evidence="1"/>
<evidence type="ECO:0000313" key="4">
    <source>
        <dbReference type="Proteomes" id="UP000774130"/>
    </source>
</evidence>
<keyword evidence="2" id="KW-0812">Transmembrane</keyword>
<feature type="transmembrane region" description="Helical" evidence="2">
    <location>
        <begin position="12"/>
        <end position="35"/>
    </location>
</feature>
<keyword evidence="3" id="KW-0378">Hydrolase</keyword>
<keyword evidence="2" id="KW-0472">Membrane</keyword>
<reference evidence="3 4" key="1">
    <citation type="submission" date="2021-06" db="EMBL/GenBank/DDBJ databases">
        <title>Enterococcus alishanensis sp. nov., a novel lactic acid bacterium isolated from fresh coffee beans.</title>
        <authorList>
            <person name="Chen Y.-S."/>
        </authorList>
    </citation>
    <scope>NUCLEOTIDE SEQUENCE [LARGE SCALE GENOMIC DNA]</scope>
    <source>
        <strain evidence="3 4">ALS3</strain>
    </source>
</reference>
<gene>
    <name evidence="3" type="ORF">KUA55_01930</name>
</gene>